<evidence type="ECO:0000313" key="2">
    <source>
        <dbReference type="Proteomes" id="UP000183832"/>
    </source>
</evidence>
<proteinExistence type="predicted"/>
<keyword evidence="2" id="KW-1185">Reference proteome</keyword>
<reference evidence="1 2" key="1">
    <citation type="submission" date="2015-04" db="EMBL/GenBank/DDBJ databases">
        <authorList>
            <person name="Syromyatnikov M.Y."/>
            <person name="Popov V.N."/>
        </authorList>
    </citation>
    <scope>NUCLEOTIDE SEQUENCE [LARGE SCALE GENOMIC DNA]</scope>
</reference>
<name>A0A1J1IS98_9DIPT</name>
<organism evidence="1 2">
    <name type="scientific">Clunio marinus</name>
    <dbReference type="NCBI Taxonomy" id="568069"/>
    <lineage>
        <taxon>Eukaryota</taxon>
        <taxon>Metazoa</taxon>
        <taxon>Ecdysozoa</taxon>
        <taxon>Arthropoda</taxon>
        <taxon>Hexapoda</taxon>
        <taxon>Insecta</taxon>
        <taxon>Pterygota</taxon>
        <taxon>Neoptera</taxon>
        <taxon>Endopterygota</taxon>
        <taxon>Diptera</taxon>
        <taxon>Nematocera</taxon>
        <taxon>Chironomoidea</taxon>
        <taxon>Chironomidae</taxon>
        <taxon>Clunio</taxon>
    </lineage>
</organism>
<dbReference type="EMBL" id="CVRI01000059">
    <property type="protein sequence ID" value="CRL03087.1"/>
    <property type="molecule type" value="Genomic_DNA"/>
</dbReference>
<evidence type="ECO:0000313" key="1">
    <source>
        <dbReference type="EMBL" id="CRL03087.1"/>
    </source>
</evidence>
<sequence length="60" mass="6743">MQTEKLRRIFEGLNVVSGGKVTWLVSMFALTLTRNQVAIKVICNDCEINFSALITIQISK</sequence>
<protein>
    <submittedName>
        <fullName evidence="1">CLUMA_CG016938, isoform A</fullName>
    </submittedName>
</protein>
<gene>
    <name evidence="1" type="ORF">CLUMA_CG016938</name>
</gene>
<dbReference type="AlphaFoldDB" id="A0A1J1IS98"/>
<accession>A0A1J1IS98</accession>
<dbReference type="Proteomes" id="UP000183832">
    <property type="component" value="Unassembled WGS sequence"/>
</dbReference>